<dbReference type="RefSeq" id="WP_166322594.1">
    <property type="nucleotide sequence ID" value="NZ_CP049934.1"/>
</dbReference>
<dbReference type="PANTHER" id="PTHR33823">
    <property type="entry name" value="RNA POLYMERASE-BINDING TRANSCRIPTION FACTOR DKSA-RELATED"/>
    <property type="match status" value="1"/>
</dbReference>
<keyword evidence="2" id="KW-0175">Coiled coil</keyword>
<evidence type="ECO:0000256" key="2">
    <source>
        <dbReference type="SAM" id="Coils"/>
    </source>
</evidence>
<evidence type="ECO:0000313" key="4">
    <source>
        <dbReference type="Proteomes" id="UP000501387"/>
    </source>
</evidence>
<dbReference type="KEGG" id="lins:G7067_05570"/>
<dbReference type="Gene3D" id="1.20.120.910">
    <property type="entry name" value="DksA, coiled-coil domain"/>
    <property type="match status" value="1"/>
</dbReference>
<gene>
    <name evidence="3" type="ORF">G7067_05570</name>
</gene>
<organism evidence="3 4">
    <name type="scientific">Leucobacter insecticola</name>
    <dbReference type="NCBI Taxonomy" id="2714934"/>
    <lineage>
        <taxon>Bacteria</taxon>
        <taxon>Bacillati</taxon>
        <taxon>Actinomycetota</taxon>
        <taxon>Actinomycetes</taxon>
        <taxon>Micrococcales</taxon>
        <taxon>Microbacteriaceae</taxon>
        <taxon>Leucobacter</taxon>
    </lineage>
</organism>
<sequence>MSRETSIRALLVEEREQLLARFNKRAADLEALVRARRNESDDDEHDPEGETLSAQWSMRAGLLESAREDLQQADNALKRLDAGQYGECAACNHPIPAGQLEVRPFRERCVACTP</sequence>
<proteinExistence type="predicted"/>
<dbReference type="Proteomes" id="UP000501387">
    <property type="component" value="Chromosome"/>
</dbReference>
<feature type="coiled-coil region" evidence="2">
    <location>
        <begin position="12"/>
        <end position="39"/>
    </location>
</feature>
<dbReference type="PROSITE" id="PS51128">
    <property type="entry name" value="ZF_DKSA_2"/>
    <property type="match status" value="1"/>
</dbReference>
<dbReference type="AlphaFoldDB" id="A0A6G8FI80"/>
<evidence type="ECO:0000256" key="1">
    <source>
        <dbReference type="PROSITE-ProRule" id="PRU00510"/>
    </source>
</evidence>
<protein>
    <submittedName>
        <fullName evidence="3">Molecular chaperone DnaK</fullName>
    </submittedName>
</protein>
<dbReference type="PANTHER" id="PTHR33823:SF4">
    <property type="entry name" value="GENERAL STRESS PROTEIN 16O"/>
    <property type="match status" value="1"/>
</dbReference>
<name>A0A6G8FI80_9MICO</name>
<evidence type="ECO:0000313" key="3">
    <source>
        <dbReference type="EMBL" id="QIM16003.1"/>
    </source>
</evidence>
<keyword evidence="4" id="KW-1185">Reference proteome</keyword>
<dbReference type="EMBL" id="CP049934">
    <property type="protein sequence ID" value="QIM16003.1"/>
    <property type="molecule type" value="Genomic_DNA"/>
</dbReference>
<reference evidence="3 4" key="1">
    <citation type="submission" date="2020-03" db="EMBL/GenBank/DDBJ databases">
        <title>Leucobacter sp. nov., isolated from beetles.</title>
        <authorList>
            <person name="Hyun D.-W."/>
            <person name="Bae J.-W."/>
        </authorList>
    </citation>
    <scope>NUCLEOTIDE SEQUENCE [LARGE SCALE GENOMIC DNA]</scope>
    <source>
        <strain evidence="3 4">HDW9B</strain>
    </source>
</reference>
<feature type="zinc finger region" description="dksA C4-type" evidence="1">
    <location>
        <begin position="88"/>
        <end position="112"/>
    </location>
</feature>
<accession>A0A6G8FI80</accession>